<evidence type="ECO:0000313" key="3">
    <source>
        <dbReference type="Proteomes" id="UP000019267"/>
    </source>
</evidence>
<dbReference type="Gene3D" id="3.90.950.20">
    <property type="entry name" value="CinA-like"/>
    <property type="match status" value="1"/>
</dbReference>
<dbReference type="Proteomes" id="UP000019267">
    <property type="component" value="Chromosome"/>
</dbReference>
<evidence type="ECO:0000313" key="2">
    <source>
        <dbReference type="EMBL" id="AHI52667.1"/>
    </source>
</evidence>
<keyword evidence="3" id="KW-1185">Reference proteome</keyword>
<dbReference type="Pfam" id="PF02464">
    <property type="entry name" value="CinA"/>
    <property type="match status" value="1"/>
</dbReference>
<accession>W6A6P3</accession>
<dbReference type="RefSeq" id="WP_053230319.1">
    <property type="nucleotide sequence ID" value="NZ_CP006681.1"/>
</dbReference>
<dbReference type="STRING" id="1276246.SCULI_v1c03260"/>
<dbReference type="eggNOG" id="COG1546">
    <property type="taxonomic scope" value="Bacteria"/>
</dbReference>
<dbReference type="KEGG" id="scq:SCULI_v1c03260"/>
<dbReference type="HOGENOM" id="CLU_030805_1_2_14"/>
<protein>
    <submittedName>
        <fullName evidence="2">Competence damage-inducible protein A</fullName>
    </submittedName>
</protein>
<dbReference type="EMBL" id="CP006681">
    <property type="protein sequence ID" value="AHI52667.1"/>
    <property type="molecule type" value="Genomic_DNA"/>
</dbReference>
<name>W6A6P3_9MOLU</name>
<dbReference type="NCBIfam" id="TIGR00199">
    <property type="entry name" value="PncC_domain"/>
    <property type="match status" value="1"/>
</dbReference>
<sequence>MKYLINFLKTNKLTIATCESFTGGMFGDLLSNTPGVSEFYKGSFICYSNEFKENILQIDAQVIKKDGVVSRNVLREMLKQTQKILKTEIVFGFTGYAPPIDKNNKLSGLSYLGFLIKDQEYIFEFKITKNISRKTYKKRAINFILKKFKEI</sequence>
<dbReference type="SUPFAM" id="SSF142433">
    <property type="entry name" value="CinA-like"/>
    <property type="match status" value="1"/>
</dbReference>
<organism evidence="2 3">
    <name type="scientific">Spiroplasma culicicola AES-1</name>
    <dbReference type="NCBI Taxonomy" id="1276246"/>
    <lineage>
        <taxon>Bacteria</taxon>
        <taxon>Bacillati</taxon>
        <taxon>Mycoplasmatota</taxon>
        <taxon>Mollicutes</taxon>
        <taxon>Entomoplasmatales</taxon>
        <taxon>Spiroplasmataceae</taxon>
        <taxon>Spiroplasma</taxon>
    </lineage>
</organism>
<dbReference type="PATRIC" id="fig|1276246.3.peg.325"/>
<reference evidence="2 3" key="1">
    <citation type="journal article" date="2014" name="Genome Biol. Evol.">
        <title>Molecular evolution of the substrate utilization strategies and putative virulence factors in mosquito-associated Spiroplasma species.</title>
        <authorList>
            <person name="Chang T.H."/>
            <person name="Lo W.S."/>
            <person name="Ku C."/>
            <person name="Chen L.L."/>
            <person name="Kuo C.H."/>
        </authorList>
    </citation>
    <scope>NUCLEOTIDE SEQUENCE [LARGE SCALE GENOMIC DNA]</scope>
    <source>
        <strain evidence="2">AES-1</strain>
    </source>
</reference>
<dbReference type="AlphaFoldDB" id="W6A6P3"/>
<evidence type="ECO:0000259" key="1">
    <source>
        <dbReference type="Pfam" id="PF02464"/>
    </source>
</evidence>
<dbReference type="InterPro" id="IPR008136">
    <property type="entry name" value="CinA_C"/>
</dbReference>
<dbReference type="InterPro" id="IPR036653">
    <property type="entry name" value="CinA-like_C"/>
</dbReference>
<feature type="domain" description="CinA C-terminal" evidence="1">
    <location>
        <begin position="4"/>
        <end position="149"/>
    </location>
</feature>
<proteinExistence type="predicted"/>
<gene>
    <name evidence="2" type="primary">cinA</name>
    <name evidence="2" type="ORF">SCULI_v1c03260</name>
</gene>